<evidence type="ECO:0000256" key="1">
    <source>
        <dbReference type="SAM" id="MobiDB-lite"/>
    </source>
</evidence>
<proteinExistence type="predicted"/>
<sequence>MRLLSSFQHVPYGVGGFELLGSVGGMLALLGLMVMSVSIISMLVFACADDGEDNREKHRKSGGRNRTSGGFFFGGDGGGGC</sequence>
<accession>A0A803MI00</accession>
<feature type="transmembrane region" description="Helical" evidence="2">
    <location>
        <begin position="20"/>
        <end position="48"/>
    </location>
</feature>
<dbReference type="AlphaFoldDB" id="A0A803MI00"/>
<keyword evidence="2" id="KW-0472">Membrane</keyword>
<reference evidence="3" key="2">
    <citation type="submission" date="2021-03" db="UniProtKB">
        <authorList>
            <consortium name="EnsemblPlants"/>
        </authorList>
    </citation>
    <scope>IDENTIFICATION</scope>
</reference>
<name>A0A803MI00_CHEQI</name>
<protein>
    <submittedName>
        <fullName evidence="3">Uncharacterized protein</fullName>
    </submittedName>
</protein>
<keyword evidence="2" id="KW-1133">Transmembrane helix</keyword>
<keyword evidence="4" id="KW-1185">Reference proteome</keyword>
<feature type="compositionally biased region" description="Gly residues" evidence="1">
    <location>
        <begin position="71"/>
        <end position="81"/>
    </location>
</feature>
<keyword evidence="2" id="KW-0812">Transmembrane</keyword>
<organism evidence="3 4">
    <name type="scientific">Chenopodium quinoa</name>
    <name type="common">Quinoa</name>
    <dbReference type="NCBI Taxonomy" id="63459"/>
    <lineage>
        <taxon>Eukaryota</taxon>
        <taxon>Viridiplantae</taxon>
        <taxon>Streptophyta</taxon>
        <taxon>Embryophyta</taxon>
        <taxon>Tracheophyta</taxon>
        <taxon>Spermatophyta</taxon>
        <taxon>Magnoliopsida</taxon>
        <taxon>eudicotyledons</taxon>
        <taxon>Gunneridae</taxon>
        <taxon>Pentapetalae</taxon>
        <taxon>Caryophyllales</taxon>
        <taxon>Chenopodiaceae</taxon>
        <taxon>Chenopodioideae</taxon>
        <taxon>Atripliceae</taxon>
        <taxon>Chenopodium</taxon>
    </lineage>
</organism>
<dbReference type="Gramene" id="AUR62029748-RA">
    <property type="protein sequence ID" value="AUR62029748-RA:cds"/>
    <property type="gene ID" value="AUR62029748"/>
</dbReference>
<evidence type="ECO:0000313" key="3">
    <source>
        <dbReference type="EnsemblPlants" id="AUR62029748-RA:cds"/>
    </source>
</evidence>
<reference evidence="3" key="1">
    <citation type="journal article" date="2017" name="Nature">
        <title>The genome of Chenopodium quinoa.</title>
        <authorList>
            <person name="Jarvis D.E."/>
            <person name="Ho Y.S."/>
            <person name="Lightfoot D.J."/>
            <person name="Schmoeckel S.M."/>
            <person name="Li B."/>
            <person name="Borm T.J.A."/>
            <person name="Ohyanagi H."/>
            <person name="Mineta K."/>
            <person name="Michell C.T."/>
            <person name="Saber N."/>
            <person name="Kharbatia N.M."/>
            <person name="Rupper R.R."/>
            <person name="Sharp A.R."/>
            <person name="Dally N."/>
            <person name="Boughton B.A."/>
            <person name="Woo Y.H."/>
            <person name="Gao G."/>
            <person name="Schijlen E.G.W.M."/>
            <person name="Guo X."/>
            <person name="Momin A.A."/>
            <person name="Negrao S."/>
            <person name="Al-Babili S."/>
            <person name="Gehring C."/>
            <person name="Roessner U."/>
            <person name="Jung C."/>
            <person name="Murphy K."/>
            <person name="Arold S.T."/>
            <person name="Gojobori T."/>
            <person name="van der Linden C.G."/>
            <person name="van Loo E.N."/>
            <person name="Jellen E.N."/>
            <person name="Maughan P.J."/>
            <person name="Tester M."/>
        </authorList>
    </citation>
    <scope>NUCLEOTIDE SEQUENCE [LARGE SCALE GENOMIC DNA]</scope>
    <source>
        <strain evidence="3">cv. PI 614886</strain>
    </source>
</reference>
<dbReference type="Proteomes" id="UP000596660">
    <property type="component" value="Unplaced"/>
</dbReference>
<dbReference type="EnsemblPlants" id="AUR62029748-RA">
    <property type="protein sequence ID" value="AUR62029748-RA:cds"/>
    <property type="gene ID" value="AUR62029748"/>
</dbReference>
<evidence type="ECO:0000256" key="2">
    <source>
        <dbReference type="SAM" id="Phobius"/>
    </source>
</evidence>
<evidence type="ECO:0000313" key="4">
    <source>
        <dbReference type="Proteomes" id="UP000596660"/>
    </source>
</evidence>
<feature type="region of interest" description="Disordered" evidence="1">
    <location>
        <begin position="52"/>
        <end position="81"/>
    </location>
</feature>